<dbReference type="InterPro" id="IPR036663">
    <property type="entry name" value="Fumarylacetoacetase_C_sf"/>
</dbReference>
<evidence type="ECO:0000256" key="1">
    <source>
        <dbReference type="ARBA" id="ARBA00001913"/>
    </source>
</evidence>
<evidence type="ECO:0000259" key="12">
    <source>
        <dbReference type="Pfam" id="PF09298"/>
    </source>
</evidence>
<accession>A0A1H3FSI0</accession>
<evidence type="ECO:0000256" key="2">
    <source>
        <dbReference type="ARBA" id="ARBA00001946"/>
    </source>
</evidence>
<evidence type="ECO:0000256" key="8">
    <source>
        <dbReference type="ARBA" id="ARBA00022842"/>
    </source>
</evidence>
<keyword evidence="8" id="KW-0460">Magnesium</keyword>
<evidence type="ECO:0000256" key="10">
    <source>
        <dbReference type="ARBA" id="ARBA00023232"/>
    </source>
</evidence>
<dbReference type="EMBL" id="FNOB01000048">
    <property type="protein sequence ID" value="SDX94033.1"/>
    <property type="molecule type" value="Genomic_DNA"/>
</dbReference>
<dbReference type="EC" id="3.7.1.2" evidence="4"/>
<dbReference type="Pfam" id="PF01557">
    <property type="entry name" value="FAA_hydrolase"/>
    <property type="match status" value="1"/>
</dbReference>
<protein>
    <recommendedName>
        <fullName evidence="4">fumarylacetoacetase</fullName>
        <ecNumber evidence="4">3.7.1.2</ecNumber>
    </recommendedName>
</protein>
<feature type="domain" description="Fumarylacetoacetase-like C-terminal" evidence="11">
    <location>
        <begin position="130"/>
        <end position="405"/>
    </location>
</feature>
<keyword evidence="14" id="KW-1185">Reference proteome</keyword>
<dbReference type="PANTHER" id="PTHR43069">
    <property type="entry name" value="FUMARYLACETOACETASE"/>
    <property type="match status" value="1"/>
</dbReference>
<dbReference type="InterPro" id="IPR005959">
    <property type="entry name" value="Fumarylacetoacetase"/>
</dbReference>
<name>A0A1H3FSI0_9RHOB</name>
<proteinExistence type="predicted"/>
<comment type="caution">
    <text evidence="13">The sequence shown here is derived from an EMBL/GenBank/DDBJ whole genome shotgun (WGS) entry which is preliminary data.</text>
</comment>
<dbReference type="Gene3D" id="3.90.850.10">
    <property type="entry name" value="Fumarylacetoacetase-like, C-terminal domain"/>
    <property type="match status" value="1"/>
</dbReference>
<feature type="domain" description="Fumarylacetoacetase N-terminal" evidence="12">
    <location>
        <begin position="27"/>
        <end position="123"/>
    </location>
</feature>
<comment type="pathway">
    <text evidence="3">Amino-acid degradation; L-phenylalanine degradation; acetoacetate and fumarate from L-phenylalanine: step 6/6.</text>
</comment>
<comment type="cofactor">
    <cofactor evidence="1">
        <name>Ca(2+)</name>
        <dbReference type="ChEBI" id="CHEBI:29108"/>
    </cofactor>
</comment>
<dbReference type="GO" id="GO:0016787">
    <property type="term" value="F:hydrolase activity"/>
    <property type="evidence" value="ECO:0007669"/>
    <property type="project" value="UniProtKB-KW"/>
</dbReference>
<dbReference type="InterPro" id="IPR011234">
    <property type="entry name" value="Fumarylacetoacetase-like_C"/>
</dbReference>
<reference evidence="13 14" key="1">
    <citation type="submission" date="2016-10" db="EMBL/GenBank/DDBJ databases">
        <authorList>
            <person name="Varghese N."/>
            <person name="Submissions S."/>
        </authorList>
    </citation>
    <scope>NUCLEOTIDE SEQUENCE [LARGE SCALE GENOMIC DNA]</scope>
    <source>
        <strain evidence="13 14">DSM 24802</strain>
    </source>
</reference>
<keyword evidence="10" id="KW-0585">Phenylalanine catabolism</keyword>
<evidence type="ECO:0000259" key="11">
    <source>
        <dbReference type="Pfam" id="PF01557"/>
    </source>
</evidence>
<dbReference type="NCBIfam" id="TIGR01266">
    <property type="entry name" value="fum_ac_acetase"/>
    <property type="match status" value="1"/>
</dbReference>
<dbReference type="SUPFAM" id="SSF63433">
    <property type="entry name" value="Fumarylacetoacetate hydrolase, FAH, N-terminal domain"/>
    <property type="match status" value="1"/>
</dbReference>
<keyword evidence="7" id="KW-0106">Calcium</keyword>
<dbReference type="SUPFAM" id="SSF56529">
    <property type="entry name" value="FAH"/>
    <property type="match status" value="1"/>
</dbReference>
<evidence type="ECO:0000256" key="5">
    <source>
        <dbReference type="ARBA" id="ARBA00022723"/>
    </source>
</evidence>
<evidence type="ECO:0000256" key="3">
    <source>
        <dbReference type="ARBA" id="ARBA00004782"/>
    </source>
</evidence>
<evidence type="ECO:0000313" key="13">
    <source>
        <dbReference type="EMBL" id="SDX94033.1"/>
    </source>
</evidence>
<evidence type="ECO:0000313" key="14">
    <source>
        <dbReference type="Proteomes" id="UP000199541"/>
    </source>
</evidence>
<evidence type="ECO:0000256" key="4">
    <source>
        <dbReference type="ARBA" id="ARBA00012094"/>
    </source>
</evidence>
<dbReference type="PANTHER" id="PTHR43069:SF2">
    <property type="entry name" value="FUMARYLACETOACETASE"/>
    <property type="match status" value="1"/>
</dbReference>
<dbReference type="Pfam" id="PF09298">
    <property type="entry name" value="FAA_hydrolase_N"/>
    <property type="match status" value="1"/>
</dbReference>
<evidence type="ECO:0000256" key="9">
    <source>
        <dbReference type="ARBA" id="ARBA00022878"/>
    </source>
</evidence>
<dbReference type="InterPro" id="IPR015377">
    <property type="entry name" value="Fumarylacetoacetase_N"/>
</dbReference>
<gene>
    <name evidence="13" type="ORF">SAMN05444006_1489</name>
</gene>
<dbReference type="InterPro" id="IPR036462">
    <property type="entry name" value="Fumarylacetoacetase_N_sf"/>
</dbReference>
<dbReference type="Gene3D" id="2.30.30.230">
    <property type="entry name" value="Fumarylacetoacetase, N-terminal domain"/>
    <property type="match status" value="1"/>
</dbReference>
<evidence type="ECO:0000256" key="7">
    <source>
        <dbReference type="ARBA" id="ARBA00022837"/>
    </source>
</evidence>
<organism evidence="13 14">
    <name type="scientific">Allgaiera indica</name>
    <dbReference type="NCBI Taxonomy" id="765699"/>
    <lineage>
        <taxon>Bacteria</taxon>
        <taxon>Pseudomonadati</taxon>
        <taxon>Pseudomonadota</taxon>
        <taxon>Alphaproteobacteria</taxon>
        <taxon>Rhodobacterales</taxon>
        <taxon>Paracoccaceae</taxon>
        <taxon>Allgaiera</taxon>
    </lineage>
</organism>
<keyword evidence="5" id="KW-0479">Metal-binding</keyword>
<dbReference type="Proteomes" id="UP000199541">
    <property type="component" value="Unassembled WGS sequence"/>
</dbReference>
<sequence>MTERQVTKLLTSWVESANREDADFPLNNLPLGVFSVGDGEPRCGVAIGDRIVDVAALEEAGLLDLPGGPLLDVPFWNELMEAGPEAWAAFRARMTELLAEGAAEQAQVAPHLVAQADAEMHLPFLVSEYTDFYAGRHHATNVGTMFRGAENALPPNWLHIPIGYNGRASSVVVSGTDVRRPLGQLKPPQAEVPYFGPCKRFDLELEMGAIVGQASEGPISVAEADAMIFGYVLLNDWSARDIQAWEYQPLGPFQAKATATTISPWIVMAAALQPFRASGPVREKELLPYLREPAPMLYDIDLEVALTPEGGAESVISRTNYREMYYCSAQQLAHHTTSGCPMNVGDLLGSGTISGPEKDNRGSLLELSWGGKEPLELTGGATRSFLEDGDTLTLRGHAQGDGYRVGFGDCTGKVLPAMDVPDWAR</sequence>
<evidence type="ECO:0000256" key="6">
    <source>
        <dbReference type="ARBA" id="ARBA00022801"/>
    </source>
</evidence>
<keyword evidence="6 13" id="KW-0378">Hydrolase</keyword>
<keyword evidence="9" id="KW-0828">Tyrosine catabolism</keyword>
<comment type="cofactor">
    <cofactor evidence="2">
        <name>Mg(2+)</name>
        <dbReference type="ChEBI" id="CHEBI:18420"/>
    </cofactor>
</comment>